<evidence type="ECO:0000256" key="2">
    <source>
        <dbReference type="ARBA" id="ARBA00023002"/>
    </source>
</evidence>
<reference evidence="4" key="1">
    <citation type="submission" date="2017-08" db="EMBL/GenBank/DDBJ databases">
        <authorList>
            <person name="Varghese N."/>
            <person name="Submissions S."/>
        </authorList>
    </citation>
    <scope>NUCLEOTIDE SEQUENCE [LARGE SCALE GENOMIC DNA]</scope>
    <source>
        <strain evidence="4">JC23</strain>
    </source>
</reference>
<dbReference type="GO" id="GO:0016616">
    <property type="term" value="F:oxidoreductase activity, acting on the CH-OH group of donors, NAD or NADP as acceptor"/>
    <property type="evidence" value="ECO:0007669"/>
    <property type="project" value="TreeGrafter"/>
</dbReference>
<dbReference type="PANTHER" id="PTHR24322">
    <property type="entry name" value="PKSB"/>
    <property type="match status" value="1"/>
</dbReference>
<keyword evidence="2" id="KW-0560">Oxidoreductase</keyword>
<proteinExistence type="inferred from homology"/>
<dbReference type="AlphaFoldDB" id="A0A285UFF4"/>
<gene>
    <name evidence="3" type="ORF">SAMN05877842_10855</name>
</gene>
<dbReference type="Pfam" id="PF00106">
    <property type="entry name" value="adh_short"/>
    <property type="match status" value="1"/>
</dbReference>
<dbReference type="InterPro" id="IPR002347">
    <property type="entry name" value="SDR_fam"/>
</dbReference>
<dbReference type="SUPFAM" id="SSF51735">
    <property type="entry name" value="NAD(P)-binding Rossmann-fold domains"/>
    <property type="match status" value="1"/>
</dbReference>
<evidence type="ECO:0000313" key="4">
    <source>
        <dbReference type="Proteomes" id="UP000219252"/>
    </source>
</evidence>
<dbReference type="Proteomes" id="UP000219252">
    <property type="component" value="Unassembled WGS sequence"/>
</dbReference>
<dbReference type="Gene3D" id="3.40.50.720">
    <property type="entry name" value="NAD(P)-binding Rossmann-like Domain"/>
    <property type="match status" value="1"/>
</dbReference>
<organism evidence="3 4">
    <name type="scientific">Ureibacillus acetophenoni</name>
    <dbReference type="NCBI Taxonomy" id="614649"/>
    <lineage>
        <taxon>Bacteria</taxon>
        <taxon>Bacillati</taxon>
        <taxon>Bacillota</taxon>
        <taxon>Bacilli</taxon>
        <taxon>Bacillales</taxon>
        <taxon>Caryophanaceae</taxon>
        <taxon>Ureibacillus</taxon>
    </lineage>
</organism>
<sequence length="50" mass="5271">MKRFEEKVVIVTGAGSGLGQAATLQLAEEGAKLVLVDLNEAGLKETEEKV</sequence>
<dbReference type="EMBL" id="OBQC01000008">
    <property type="protein sequence ID" value="SOC40552.1"/>
    <property type="molecule type" value="Genomic_DNA"/>
</dbReference>
<name>A0A285UFF4_9BACL</name>
<keyword evidence="4" id="KW-1185">Reference proteome</keyword>
<accession>A0A285UFF4</accession>
<comment type="similarity">
    <text evidence="1">Belongs to the short-chain dehydrogenases/reductases (SDR) family.</text>
</comment>
<evidence type="ECO:0000313" key="3">
    <source>
        <dbReference type="EMBL" id="SOC40552.1"/>
    </source>
</evidence>
<dbReference type="InterPro" id="IPR036291">
    <property type="entry name" value="NAD(P)-bd_dom_sf"/>
</dbReference>
<evidence type="ECO:0000256" key="1">
    <source>
        <dbReference type="ARBA" id="ARBA00006484"/>
    </source>
</evidence>
<dbReference type="PANTHER" id="PTHR24322:SF736">
    <property type="entry name" value="RETINOL DEHYDROGENASE 10"/>
    <property type="match status" value="1"/>
</dbReference>
<protein>
    <submittedName>
        <fullName evidence="3">Short subunit dehydrogenase</fullName>
    </submittedName>
</protein>